<evidence type="ECO:0000313" key="2">
    <source>
        <dbReference type="EMBL" id="SCL87237.1"/>
    </source>
</evidence>
<gene>
    <name evidence="2" type="ORF">PBNK65NY_000514800</name>
</gene>
<dbReference type="InterPro" id="IPR006477">
    <property type="entry name" value="Yir_bir_cir"/>
</dbReference>
<proteinExistence type="predicted"/>
<dbReference type="Pfam" id="PF06022">
    <property type="entry name" value="Cir_Bir_Yir"/>
    <property type="match status" value="1"/>
</dbReference>
<dbReference type="VEuPathDB" id="PlasmoDB:PBANKA_1300100"/>
<feature type="transmembrane region" description="Helical" evidence="1">
    <location>
        <begin position="259"/>
        <end position="277"/>
    </location>
</feature>
<comment type="caution">
    <text evidence="2">The sequence shown here is derived from an EMBL/GenBank/DDBJ whole genome shotgun (WGS) entry which is preliminary data.</text>
</comment>
<organism evidence="2">
    <name type="scientific">Plasmodium berghei</name>
    <dbReference type="NCBI Taxonomy" id="5821"/>
    <lineage>
        <taxon>Eukaryota</taxon>
        <taxon>Sar</taxon>
        <taxon>Alveolata</taxon>
        <taxon>Apicomplexa</taxon>
        <taxon>Aconoidasida</taxon>
        <taxon>Haemosporida</taxon>
        <taxon>Plasmodiidae</taxon>
        <taxon>Plasmodium</taxon>
        <taxon>Plasmodium (Vinckeia)</taxon>
    </lineage>
</organism>
<sequence length="299" mass="34326">MDANICSNFLLVRNWFPDNLIDGQYKIVDDQHLKKYCSGNSCDSDLEKINAGCLYLFNEFFGSSEYFESVAKSNTHIVEYIMIWLSYMLNLKENNDNQISALQHFYTTYINKQERYTNTITDVTEYNSYKDLIDKTNMVNMDIKDISKFYSAFKLLCEMYTGFDTNTSNCSCSEKANKFVEEYKELNNNNNKGSSYNKILSTLSTEYNKLKNECKDAQGSNFPPLSEINTSKISVKSFEETSAQTSVATSSNSSIGNKLFTVLSIFGAIAFFLGISYKYSLFGFRKRPPKQHLRGKLKK</sequence>
<protein>
    <submittedName>
        <fullName evidence="2">BIR protein</fullName>
    </submittedName>
</protein>
<accession>A0A1C6WI48</accession>
<name>A0A1C6WI48_PLABE</name>
<keyword evidence="1" id="KW-1133">Transmembrane helix</keyword>
<reference evidence="2" key="1">
    <citation type="submission" date="2016-08" db="EMBL/GenBank/DDBJ databases">
        <authorList>
            <consortium name="Pathogen Informatics"/>
        </authorList>
    </citation>
    <scope>NUCLEOTIDE SEQUENCE</scope>
    <source>
        <strain evidence="2">NK65 ny</strain>
    </source>
</reference>
<evidence type="ECO:0000256" key="1">
    <source>
        <dbReference type="SAM" id="Phobius"/>
    </source>
</evidence>
<keyword evidence="1" id="KW-0812">Transmembrane</keyword>
<dbReference type="Proteomes" id="UP000516480">
    <property type="component" value="Unassembled WGS sequence"/>
</dbReference>
<dbReference type="NCBIfam" id="TIGR01590">
    <property type="entry name" value="yir-bir-cir_Pla"/>
    <property type="match status" value="1"/>
</dbReference>
<dbReference type="AlphaFoldDB" id="A0A1C6WI48"/>
<keyword evidence="1" id="KW-0472">Membrane</keyword>
<dbReference type="EMBL" id="FMIE01000251">
    <property type="protein sequence ID" value="SCL87237.1"/>
    <property type="molecule type" value="Genomic_DNA"/>
</dbReference>